<dbReference type="AlphaFoldDB" id="A0A3E4VXD5"/>
<organism evidence="1 2">
    <name type="scientific">Phocaeicola plebeius</name>
    <dbReference type="NCBI Taxonomy" id="310297"/>
    <lineage>
        <taxon>Bacteria</taxon>
        <taxon>Pseudomonadati</taxon>
        <taxon>Bacteroidota</taxon>
        <taxon>Bacteroidia</taxon>
        <taxon>Bacteroidales</taxon>
        <taxon>Bacteroidaceae</taxon>
        <taxon>Phocaeicola</taxon>
    </lineage>
</organism>
<feature type="non-terminal residue" evidence="1">
    <location>
        <position position="161"/>
    </location>
</feature>
<evidence type="ECO:0000313" key="2">
    <source>
        <dbReference type="Proteomes" id="UP000260780"/>
    </source>
</evidence>
<sequence length="161" mass="18561">MATKSSIHIKPCNIASSEAHNRRTAEYMRHIGESRIYVVPELSTDNEQWINPDFGSPDLRMHYDNIRQMVKEKTGRAMQEKERERKGKNGKIVKIAGCSPIREGVLLVRSDTTLADVRKFGEECQRRWGITPLQIFLHKDEGHWLNGQPEAEDRESFKVGD</sequence>
<evidence type="ECO:0000313" key="1">
    <source>
        <dbReference type="EMBL" id="RGM34634.1"/>
    </source>
</evidence>
<comment type="caution">
    <text evidence="1">The sequence shown here is derived from an EMBL/GenBank/DDBJ whole genome shotgun (WGS) entry which is preliminary data.</text>
</comment>
<dbReference type="Proteomes" id="UP000260780">
    <property type="component" value="Unassembled WGS sequence"/>
</dbReference>
<gene>
    <name evidence="1" type="ORF">DXC17_16215</name>
</gene>
<reference evidence="1 2" key="1">
    <citation type="submission" date="2018-08" db="EMBL/GenBank/DDBJ databases">
        <title>A genome reference for cultivated species of the human gut microbiota.</title>
        <authorList>
            <person name="Zou Y."/>
            <person name="Xue W."/>
            <person name="Luo G."/>
        </authorList>
    </citation>
    <scope>NUCLEOTIDE SEQUENCE [LARGE SCALE GENOMIC DNA]</scope>
    <source>
        <strain evidence="1 2">OM08-14</strain>
    </source>
</reference>
<proteinExistence type="predicted"/>
<accession>A0A3E4VXD5</accession>
<protein>
    <submittedName>
        <fullName evidence="1">Mobilization protein</fullName>
    </submittedName>
</protein>
<name>A0A3E4VXD5_9BACT</name>
<dbReference type="EMBL" id="QSTF01000066">
    <property type="protein sequence ID" value="RGM34634.1"/>
    <property type="molecule type" value="Genomic_DNA"/>
</dbReference>